<feature type="region of interest" description="Disordered" evidence="1">
    <location>
        <begin position="29"/>
        <end position="50"/>
    </location>
</feature>
<protein>
    <submittedName>
        <fullName evidence="2">Uncharacterized protein</fullName>
    </submittedName>
</protein>
<dbReference type="EMBL" id="MTKT01000535">
    <property type="protein sequence ID" value="OWM90818.1"/>
    <property type="molecule type" value="Genomic_DNA"/>
</dbReference>
<evidence type="ECO:0000313" key="3">
    <source>
        <dbReference type="Proteomes" id="UP000197138"/>
    </source>
</evidence>
<proteinExistence type="predicted"/>
<accession>A0A218Y168</accession>
<sequence length="119" mass="13576">MGWSERTRILEPISGVNVWGEAAQACRMESKGENTRAHHSRTKSQERKLKHVEIDCERMEMSRAHHSWSKSQTRTLEPIGTECEGVEVRLLEPVGTELAVCRPEFVSSRLACVRTYHTA</sequence>
<dbReference type="Proteomes" id="UP000197138">
    <property type="component" value="Unassembled WGS sequence"/>
</dbReference>
<dbReference type="AlphaFoldDB" id="A0A218Y168"/>
<gene>
    <name evidence="2" type="ORF">CDL15_Pgr011578</name>
</gene>
<name>A0A218Y168_PUNGR</name>
<comment type="caution">
    <text evidence="2">The sequence shown here is derived from an EMBL/GenBank/DDBJ whole genome shotgun (WGS) entry which is preliminary data.</text>
</comment>
<reference evidence="3" key="1">
    <citation type="journal article" date="2017" name="Plant J.">
        <title>The pomegranate (Punica granatum L.) genome and the genomics of punicalagin biosynthesis.</title>
        <authorList>
            <person name="Qin G."/>
            <person name="Xu C."/>
            <person name="Ming R."/>
            <person name="Tang H."/>
            <person name="Guyot R."/>
            <person name="Kramer E.M."/>
            <person name="Hu Y."/>
            <person name="Yi X."/>
            <person name="Qi Y."/>
            <person name="Xu X."/>
            <person name="Gao Z."/>
            <person name="Pan H."/>
            <person name="Jian J."/>
            <person name="Tian Y."/>
            <person name="Yue Z."/>
            <person name="Xu Y."/>
        </authorList>
    </citation>
    <scope>NUCLEOTIDE SEQUENCE [LARGE SCALE GENOMIC DNA]</scope>
    <source>
        <strain evidence="3">cv. Dabenzi</strain>
    </source>
</reference>
<evidence type="ECO:0000313" key="2">
    <source>
        <dbReference type="EMBL" id="OWM90818.1"/>
    </source>
</evidence>
<organism evidence="2 3">
    <name type="scientific">Punica granatum</name>
    <name type="common">Pomegranate</name>
    <dbReference type="NCBI Taxonomy" id="22663"/>
    <lineage>
        <taxon>Eukaryota</taxon>
        <taxon>Viridiplantae</taxon>
        <taxon>Streptophyta</taxon>
        <taxon>Embryophyta</taxon>
        <taxon>Tracheophyta</taxon>
        <taxon>Spermatophyta</taxon>
        <taxon>Magnoliopsida</taxon>
        <taxon>eudicotyledons</taxon>
        <taxon>Gunneridae</taxon>
        <taxon>Pentapetalae</taxon>
        <taxon>rosids</taxon>
        <taxon>malvids</taxon>
        <taxon>Myrtales</taxon>
        <taxon>Lythraceae</taxon>
        <taxon>Punica</taxon>
    </lineage>
</organism>
<evidence type="ECO:0000256" key="1">
    <source>
        <dbReference type="SAM" id="MobiDB-lite"/>
    </source>
</evidence>